<proteinExistence type="predicted"/>
<name>A0A7R8WBG3_9CRUS</name>
<evidence type="ECO:0000313" key="1">
    <source>
        <dbReference type="EMBL" id="CAD7227918.1"/>
    </source>
</evidence>
<protein>
    <submittedName>
        <fullName evidence="1">Uncharacterized protein</fullName>
    </submittedName>
</protein>
<reference evidence="1" key="1">
    <citation type="submission" date="2020-11" db="EMBL/GenBank/DDBJ databases">
        <authorList>
            <person name="Tran Van P."/>
        </authorList>
    </citation>
    <scope>NUCLEOTIDE SEQUENCE</scope>
</reference>
<organism evidence="1">
    <name type="scientific">Cyprideis torosa</name>
    <dbReference type="NCBI Taxonomy" id="163714"/>
    <lineage>
        <taxon>Eukaryota</taxon>
        <taxon>Metazoa</taxon>
        <taxon>Ecdysozoa</taxon>
        <taxon>Arthropoda</taxon>
        <taxon>Crustacea</taxon>
        <taxon>Oligostraca</taxon>
        <taxon>Ostracoda</taxon>
        <taxon>Podocopa</taxon>
        <taxon>Podocopida</taxon>
        <taxon>Cytherocopina</taxon>
        <taxon>Cytheroidea</taxon>
        <taxon>Cytherideidae</taxon>
        <taxon>Cyprideis</taxon>
    </lineage>
</organism>
<sequence>MDFVTCEIGYDEGDPRTAVYVLPTLSELQTDKRMSRTNVLRRHLVFPVFDRSFVHRSGNNFSVFFTSDDVHRMSTKGQEVRNTLTFGNPDIIVVPYMAYHEGPHFPHHHDRTGVNATALSFPNRDLTENGFFQRFQEAFRRSVAAKIPKTLTYIFCKRDLRLYDNRYQKKNVFR</sequence>
<dbReference type="EMBL" id="OB661309">
    <property type="protein sequence ID" value="CAD7227918.1"/>
    <property type="molecule type" value="Genomic_DNA"/>
</dbReference>
<dbReference type="AlphaFoldDB" id="A0A7R8WBG3"/>
<gene>
    <name evidence="1" type="ORF">CTOB1V02_LOCUS5812</name>
</gene>
<accession>A0A7R8WBG3</accession>